<gene>
    <name evidence="1" type="ORF">BN11_60010</name>
</gene>
<reference evidence="1 2" key="1">
    <citation type="journal article" date="2013" name="ISME J.">
        <title>A metabolic model for members of the genus Tetrasphaera involved in enhanced biological phosphorus removal.</title>
        <authorList>
            <person name="Kristiansen R."/>
            <person name="Nguyen H.T.T."/>
            <person name="Saunders A.M."/>
            <person name="Nielsen J.L."/>
            <person name="Wimmer R."/>
            <person name="Le V.Q."/>
            <person name="McIlroy S.J."/>
            <person name="Petrovski S."/>
            <person name="Seviour R.J."/>
            <person name="Calteau A."/>
            <person name="Nielsen K.L."/>
            <person name="Nielsen P.H."/>
        </authorList>
    </citation>
    <scope>NUCLEOTIDE SEQUENCE [LARGE SCALE GENOMIC DNA]</scope>
    <source>
        <strain evidence="1 2">Ben110</strain>
    </source>
</reference>
<keyword evidence="1" id="KW-0808">Transferase</keyword>
<protein>
    <submittedName>
        <fullName evidence="1">Putative acetyltransferase</fullName>
    </submittedName>
</protein>
<comment type="caution">
    <text evidence="1">The sequence shown here is derived from an EMBL/GenBank/DDBJ whole genome shotgun (WGS) entry which is preliminary data.</text>
</comment>
<organism evidence="1 2">
    <name type="scientific">Nostocoides australiense Ben110</name>
    <dbReference type="NCBI Taxonomy" id="1193182"/>
    <lineage>
        <taxon>Bacteria</taxon>
        <taxon>Bacillati</taxon>
        <taxon>Actinomycetota</taxon>
        <taxon>Actinomycetes</taxon>
        <taxon>Micrococcales</taxon>
        <taxon>Intrasporangiaceae</taxon>
        <taxon>Nostocoides</taxon>
    </lineage>
</organism>
<name>W6K2A9_9MICO</name>
<evidence type="ECO:0000313" key="2">
    <source>
        <dbReference type="Proteomes" id="UP000035763"/>
    </source>
</evidence>
<dbReference type="RefSeq" id="WP_162213119.1">
    <property type="nucleotide sequence ID" value="NZ_HG764815.1"/>
</dbReference>
<proteinExistence type="predicted"/>
<dbReference type="EMBL" id="CAJA01000485">
    <property type="protein sequence ID" value="CCH75256.1"/>
    <property type="molecule type" value="Genomic_DNA"/>
</dbReference>
<dbReference type="GO" id="GO:0016740">
    <property type="term" value="F:transferase activity"/>
    <property type="evidence" value="ECO:0007669"/>
    <property type="project" value="UniProtKB-KW"/>
</dbReference>
<keyword evidence="2" id="KW-1185">Reference proteome</keyword>
<dbReference type="Proteomes" id="UP000035763">
    <property type="component" value="Unassembled WGS sequence"/>
</dbReference>
<dbReference type="STRING" id="1193182.BN11_60010"/>
<dbReference type="AlphaFoldDB" id="W6K2A9"/>
<evidence type="ECO:0000313" key="1">
    <source>
        <dbReference type="EMBL" id="CCH75256.1"/>
    </source>
</evidence>
<sequence>MRMPASLWGTGSGVTRALLDGAVDYAKSKGAKAIDGFPVDNQGDTIDRTLAYPGMRTIFDDAGFTPLGEVRGNHAGHKRIAMRRTFD</sequence>
<accession>W6K2A9</accession>